<keyword evidence="3" id="KW-1185">Reference proteome</keyword>
<dbReference type="OrthoDB" id="1522627at2"/>
<evidence type="ECO:0000313" key="3">
    <source>
        <dbReference type="Proteomes" id="UP000293520"/>
    </source>
</evidence>
<reference evidence="2 3" key="1">
    <citation type="submission" date="2019-02" db="EMBL/GenBank/DDBJ databases">
        <title>Paracoccus subflavus sp. nov., isolated from marine sediment of the Pacific Ocean.</title>
        <authorList>
            <person name="Zhang G."/>
        </authorList>
    </citation>
    <scope>NUCLEOTIDE SEQUENCE [LARGE SCALE GENOMIC DNA]</scope>
    <source>
        <strain evidence="2 3">GY0581</strain>
    </source>
</reference>
<gene>
    <name evidence="2" type="ORF">EYE42_14965</name>
</gene>
<name>A0A4Q9FX61_9RHOB</name>
<proteinExistence type="predicted"/>
<dbReference type="RefSeq" id="WP_130992119.1">
    <property type="nucleotide sequence ID" value="NZ_SISK01000015.1"/>
</dbReference>
<comment type="caution">
    <text evidence="2">The sequence shown here is derived from an EMBL/GenBank/DDBJ whole genome shotgun (WGS) entry which is preliminary data.</text>
</comment>
<dbReference type="AlphaFoldDB" id="A0A4Q9FX61"/>
<dbReference type="EMBL" id="SISK01000015">
    <property type="protein sequence ID" value="TBN37008.1"/>
    <property type="molecule type" value="Genomic_DNA"/>
</dbReference>
<protein>
    <submittedName>
        <fullName evidence="2">Uncharacterized protein</fullName>
    </submittedName>
</protein>
<accession>A0A4Q9FX61</accession>
<keyword evidence="1" id="KW-0732">Signal</keyword>
<evidence type="ECO:0000313" key="2">
    <source>
        <dbReference type="EMBL" id="TBN37008.1"/>
    </source>
</evidence>
<sequence length="112" mass="12205">MNILNTTLAVLALLGPSLAQAEAPQAESPLANATETVAELRDLYDEADDTCRVPGSQEAKTVVACMARAIYGQTLNEKGWCWGRDDQPNAEMQWHECTPTSLRYTPLDLPGL</sequence>
<feature type="chain" id="PRO_5020860504" evidence="1">
    <location>
        <begin position="22"/>
        <end position="112"/>
    </location>
</feature>
<evidence type="ECO:0000256" key="1">
    <source>
        <dbReference type="SAM" id="SignalP"/>
    </source>
</evidence>
<dbReference type="Proteomes" id="UP000293520">
    <property type="component" value="Unassembled WGS sequence"/>
</dbReference>
<organism evidence="2 3">
    <name type="scientific">Paracoccus subflavus</name>
    <dbReference type="NCBI Taxonomy" id="2528244"/>
    <lineage>
        <taxon>Bacteria</taxon>
        <taxon>Pseudomonadati</taxon>
        <taxon>Pseudomonadota</taxon>
        <taxon>Alphaproteobacteria</taxon>
        <taxon>Rhodobacterales</taxon>
        <taxon>Paracoccaceae</taxon>
        <taxon>Paracoccus</taxon>
    </lineage>
</organism>
<feature type="signal peptide" evidence="1">
    <location>
        <begin position="1"/>
        <end position="21"/>
    </location>
</feature>